<dbReference type="Proteomes" id="UP000285456">
    <property type="component" value="Unassembled WGS sequence"/>
</dbReference>
<dbReference type="RefSeq" id="WP_118889373.1">
    <property type="nucleotide sequence ID" value="NZ_PHUT01000006.1"/>
</dbReference>
<gene>
    <name evidence="2" type="ORF">D1B32_11300</name>
</gene>
<comment type="similarity">
    <text evidence="1">Belongs to the ROK (NagC/XylR) family.</text>
</comment>
<dbReference type="Pfam" id="PF00480">
    <property type="entry name" value="ROK"/>
    <property type="match status" value="1"/>
</dbReference>
<comment type="caution">
    <text evidence="2">The sequence shown here is derived from an EMBL/GenBank/DDBJ whole genome shotgun (WGS) entry which is preliminary data.</text>
</comment>
<dbReference type="PANTHER" id="PTHR18964:SF170">
    <property type="entry name" value="SUGAR KINASE"/>
    <property type="match status" value="1"/>
</dbReference>
<sequence>MNYYAVFDVGGSAIKYSLMDGAGHFLEKSSIPTPKDGIESFVNTIDSVVKEFQKSHVLSGIALSMPGAVDVESGYIKGLTAVSYIHGPNIKELIQVRTELPVELENDANCAGLAEGWIGAAKGINDYICIVIGSGIGGAVVLDKKVRHGNSLFGGEFGYMILEDYLNQPIGESWSSLAATRGLVMHVARRKNMDPNTLDGLKVFKMADGGDLDVQDEIEKFIKRLAVGIYNLQYIIDPEKILIGGAISKREGFIDQINEKLKIMKPSDACLDIQVQICQFGNDSNLIGALYHFLQRNQDLQSNKQCEALS</sequence>
<proteinExistence type="inferred from homology"/>
<dbReference type="AlphaFoldDB" id="A0A417YHL6"/>
<reference evidence="2 3" key="1">
    <citation type="journal article" date="2007" name="Int. J. Syst. Evol. Microbiol.">
        <title>Oceanobacillus profundus sp. nov., isolated from a deep-sea sediment core.</title>
        <authorList>
            <person name="Kim Y.G."/>
            <person name="Choi D.H."/>
            <person name="Hyun S."/>
            <person name="Cho B.C."/>
        </authorList>
    </citation>
    <scope>NUCLEOTIDE SEQUENCE [LARGE SCALE GENOMIC DNA]</scope>
    <source>
        <strain evidence="2 3">DSM 18246</strain>
    </source>
</reference>
<organism evidence="2 3">
    <name type="scientific">Oceanobacillus profundus</name>
    <dbReference type="NCBI Taxonomy" id="372463"/>
    <lineage>
        <taxon>Bacteria</taxon>
        <taxon>Bacillati</taxon>
        <taxon>Bacillota</taxon>
        <taxon>Bacilli</taxon>
        <taxon>Bacillales</taxon>
        <taxon>Bacillaceae</taxon>
        <taxon>Oceanobacillus</taxon>
    </lineage>
</organism>
<dbReference type="CDD" id="cd24152">
    <property type="entry name" value="ASKHA_NBD_ROK-like"/>
    <property type="match status" value="1"/>
</dbReference>
<name>A0A417YHL6_9BACI</name>
<dbReference type="EMBL" id="QWEH01000006">
    <property type="protein sequence ID" value="RHW32339.1"/>
    <property type="molecule type" value="Genomic_DNA"/>
</dbReference>
<evidence type="ECO:0000313" key="3">
    <source>
        <dbReference type="Proteomes" id="UP000285456"/>
    </source>
</evidence>
<dbReference type="SUPFAM" id="SSF53067">
    <property type="entry name" value="Actin-like ATPase domain"/>
    <property type="match status" value="1"/>
</dbReference>
<dbReference type="PANTHER" id="PTHR18964">
    <property type="entry name" value="ROK (REPRESSOR, ORF, KINASE) FAMILY"/>
    <property type="match status" value="1"/>
</dbReference>
<evidence type="ECO:0000313" key="2">
    <source>
        <dbReference type="EMBL" id="RHW32339.1"/>
    </source>
</evidence>
<dbReference type="OrthoDB" id="9795247at2"/>
<evidence type="ECO:0000256" key="1">
    <source>
        <dbReference type="ARBA" id="ARBA00006479"/>
    </source>
</evidence>
<protein>
    <submittedName>
        <fullName evidence="2">ROK family protein</fullName>
    </submittedName>
</protein>
<keyword evidence="3" id="KW-1185">Reference proteome</keyword>
<dbReference type="Gene3D" id="3.30.420.40">
    <property type="match status" value="2"/>
</dbReference>
<dbReference type="InterPro" id="IPR000600">
    <property type="entry name" value="ROK"/>
</dbReference>
<accession>A0A417YHL6</accession>
<dbReference type="InterPro" id="IPR043129">
    <property type="entry name" value="ATPase_NBD"/>
</dbReference>